<dbReference type="PROSITE" id="PS00028">
    <property type="entry name" value="ZINC_FINGER_C2H2_1"/>
    <property type="match status" value="1"/>
</dbReference>
<gene>
    <name evidence="3" type="ORF">CYLTODRAFT_277056</name>
</gene>
<feature type="compositionally biased region" description="Polar residues" evidence="1">
    <location>
        <begin position="169"/>
        <end position="187"/>
    </location>
</feature>
<organism evidence="3 4">
    <name type="scientific">Cylindrobasidium torrendii FP15055 ss-10</name>
    <dbReference type="NCBI Taxonomy" id="1314674"/>
    <lineage>
        <taxon>Eukaryota</taxon>
        <taxon>Fungi</taxon>
        <taxon>Dikarya</taxon>
        <taxon>Basidiomycota</taxon>
        <taxon>Agaricomycotina</taxon>
        <taxon>Agaricomycetes</taxon>
        <taxon>Agaricomycetidae</taxon>
        <taxon>Agaricales</taxon>
        <taxon>Marasmiineae</taxon>
        <taxon>Physalacriaceae</taxon>
        <taxon>Cylindrobasidium</taxon>
    </lineage>
</organism>
<protein>
    <recommendedName>
        <fullName evidence="2">C2H2-type domain-containing protein</fullName>
    </recommendedName>
</protein>
<keyword evidence="4" id="KW-1185">Reference proteome</keyword>
<dbReference type="InterPro" id="IPR013087">
    <property type="entry name" value="Znf_C2H2_type"/>
</dbReference>
<feature type="domain" description="C2H2-type" evidence="2">
    <location>
        <begin position="8"/>
        <end position="31"/>
    </location>
</feature>
<reference evidence="3 4" key="1">
    <citation type="journal article" date="2015" name="Fungal Genet. Biol.">
        <title>Evolution of novel wood decay mechanisms in Agaricales revealed by the genome sequences of Fistulina hepatica and Cylindrobasidium torrendii.</title>
        <authorList>
            <person name="Floudas D."/>
            <person name="Held B.W."/>
            <person name="Riley R."/>
            <person name="Nagy L.G."/>
            <person name="Koehler G."/>
            <person name="Ransdell A.S."/>
            <person name="Younus H."/>
            <person name="Chow J."/>
            <person name="Chiniquy J."/>
            <person name="Lipzen A."/>
            <person name="Tritt A."/>
            <person name="Sun H."/>
            <person name="Haridas S."/>
            <person name="LaButti K."/>
            <person name="Ohm R.A."/>
            <person name="Kues U."/>
            <person name="Blanchette R.A."/>
            <person name="Grigoriev I.V."/>
            <person name="Minto R.E."/>
            <person name="Hibbett D.S."/>
        </authorList>
    </citation>
    <scope>NUCLEOTIDE SEQUENCE [LARGE SCALE GENOMIC DNA]</scope>
    <source>
        <strain evidence="3 4">FP15055 ss-10</strain>
    </source>
</reference>
<feature type="region of interest" description="Disordered" evidence="1">
    <location>
        <begin position="48"/>
        <end position="106"/>
    </location>
</feature>
<accession>A0A0D7BBQ6</accession>
<feature type="compositionally biased region" description="Low complexity" evidence="1">
    <location>
        <begin position="219"/>
        <end position="256"/>
    </location>
</feature>
<evidence type="ECO:0000259" key="2">
    <source>
        <dbReference type="PROSITE" id="PS00028"/>
    </source>
</evidence>
<dbReference type="AlphaFoldDB" id="A0A0D7BBQ6"/>
<sequence length="289" mass="32235">MSETLNMCTWGTCIQSFPQRQQLANHVYNNHVANVKWMSWEERRRHKRARGLPVPDSPPTQYSGYSPIPAAKRKHSLIEDNSQDSAHSLPSPANSHGSPVPKKTRQLEGVSKFTALNTSRSPSPIHAHDLVMPNSPGLDNMIFGATDVERELSRPDDLDLSYHSGAARFTTQNSNNSRSEQSVNESPLQHRREARFIFPPSSLDPPTVRPRDTLLRDTSQMSGLSSSASQHRKPASAVSDKSVSSDGSQQLLSQSQRRQRNDSFWDQIPSPVSSPPKLMTQMPYESQGD</sequence>
<name>A0A0D7BBQ6_9AGAR</name>
<dbReference type="EMBL" id="KN880513">
    <property type="protein sequence ID" value="KIY67962.1"/>
    <property type="molecule type" value="Genomic_DNA"/>
</dbReference>
<evidence type="ECO:0000313" key="4">
    <source>
        <dbReference type="Proteomes" id="UP000054007"/>
    </source>
</evidence>
<feature type="region of interest" description="Disordered" evidence="1">
    <location>
        <begin position="168"/>
        <end position="189"/>
    </location>
</feature>
<dbReference type="Proteomes" id="UP000054007">
    <property type="component" value="Unassembled WGS sequence"/>
</dbReference>
<feature type="compositionally biased region" description="Polar residues" evidence="1">
    <location>
        <begin position="79"/>
        <end position="97"/>
    </location>
</feature>
<proteinExistence type="predicted"/>
<feature type="region of interest" description="Disordered" evidence="1">
    <location>
        <begin position="219"/>
        <end position="289"/>
    </location>
</feature>
<evidence type="ECO:0000256" key="1">
    <source>
        <dbReference type="SAM" id="MobiDB-lite"/>
    </source>
</evidence>
<evidence type="ECO:0000313" key="3">
    <source>
        <dbReference type="EMBL" id="KIY67962.1"/>
    </source>
</evidence>